<comment type="caution">
    <text evidence="2">The sequence shown here is derived from an EMBL/GenBank/DDBJ whole genome shotgun (WGS) entry which is preliminary data.</text>
</comment>
<sequence>MDANDVVGVNQLLINVLLYVFLPIWGIAGFLDWVCHRRTHIEQNSGLMESSLHSLMGIQIAIPIALCLLYQINVTVLLVCIFAWLAHEVIAHIDVWYASPRRDISIWEMHAHSYLATLPFFMLTLIFVLNWPMVKNLVTLNWQGHLALEPLRQAHGFDGYVFHYTFFMAIICVFPYAEENIRCAIYFYRSRIKISR</sequence>
<gene>
    <name evidence="2" type="ORF">GCM10007877_05130</name>
</gene>
<reference evidence="2 3" key="1">
    <citation type="journal article" date="2014" name="Int. J. Syst. Evol. Microbiol.">
        <title>Complete genome sequence of Corynebacterium casei LMG S-19264T (=DSM 44701T), isolated from a smear-ripened cheese.</title>
        <authorList>
            <consortium name="US DOE Joint Genome Institute (JGI-PGF)"/>
            <person name="Walter F."/>
            <person name="Albersmeier A."/>
            <person name="Kalinowski J."/>
            <person name="Ruckert C."/>
        </authorList>
    </citation>
    <scope>NUCLEOTIDE SEQUENCE [LARGE SCALE GENOMIC DNA]</scope>
    <source>
        <strain evidence="2 3">NBRC 110095</strain>
    </source>
</reference>
<name>A0AA37WKN9_9GAMM</name>
<keyword evidence="3" id="KW-1185">Reference proteome</keyword>
<dbReference type="RefSeq" id="WP_284284934.1">
    <property type="nucleotide sequence ID" value="NZ_BSPD01000020.1"/>
</dbReference>
<keyword evidence="1" id="KW-0472">Membrane</keyword>
<evidence type="ECO:0000313" key="3">
    <source>
        <dbReference type="Proteomes" id="UP001156870"/>
    </source>
</evidence>
<dbReference type="AlphaFoldDB" id="A0AA37WKN9"/>
<accession>A0AA37WKN9</accession>
<evidence type="ECO:0008006" key="4">
    <source>
        <dbReference type="Google" id="ProtNLM"/>
    </source>
</evidence>
<dbReference type="Proteomes" id="UP001156870">
    <property type="component" value="Unassembled WGS sequence"/>
</dbReference>
<evidence type="ECO:0000313" key="2">
    <source>
        <dbReference type="EMBL" id="GLS24799.1"/>
    </source>
</evidence>
<dbReference type="EMBL" id="BSPD01000020">
    <property type="protein sequence ID" value="GLS24799.1"/>
    <property type="molecule type" value="Genomic_DNA"/>
</dbReference>
<feature type="transmembrane region" description="Helical" evidence="1">
    <location>
        <begin position="12"/>
        <end position="31"/>
    </location>
</feature>
<keyword evidence="1" id="KW-1133">Transmembrane helix</keyword>
<organism evidence="2 3">
    <name type="scientific">Marinibactrum halimedae</name>
    <dbReference type="NCBI Taxonomy" id="1444977"/>
    <lineage>
        <taxon>Bacteria</taxon>
        <taxon>Pseudomonadati</taxon>
        <taxon>Pseudomonadota</taxon>
        <taxon>Gammaproteobacteria</taxon>
        <taxon>Cellvibrionales</taxon>
        <taxon>Cellvibrionaceae</taxon>
        <taxon>Marinibactrum</taxon>
    </lineage>
</organism>
<proteinExistence type="predicted"/>
<keyword evidence="1" id="KW-0812">Transmembrane</keyword>
<protein>
    <recommendedName>
        <fullName evidence="4">Diguanylate cyclase</fullName>
    </recommendedName>
</protein>
<feature type="transmembrane region" description="Helical" evidence="1">
    <location>
        <begin position="111"/>
        <end position="131"/>
    </location>
</feature>
<evidence type="ECO:0000256" key="1">
    <source>
        <dbReference type="SAM" id="Phobius"/>
    </source>
</evidence>
<feature type="transmembrane region" description="Helical" evidence="1">
    <location>
        <begin position="160"/>
        <end position="177"/>
    </location>
</feature>